<evidence type="ECO:0000256" key="6">
    <source>
        <dbReference type="ARBA" id="ARBA00023136"/>
    </source>
</evidence>
<feature type="domain" description="G-protein coupled receptors family 1 profile" evidence="13">
    <location>
        <begin position="575"/>
        <end position="783"/>
    </location>
</feature>
<feature type="transmembrane region" description="Helical" evidence="12">
    <location>
        <begin position="835"/>
        <end position="859"/>
    </location>
</feature>
<feature type="transmembrane region" description="Helical" evidence="12">
    <location>
        <begin position="317"/>
        <end position="342"/>
    </location>
</feature>
<dbReference type="InterPro" id="IPR000276">
    <property type="entry name" value="GPCR_Rhodpsn"/>
</dbReference>
<dbReference type="PRINTS" id="PR00237">
    <property type="entry name" value="GPCRRHODOPSN"/>
</dbReference>
<sequence length="1135" mass="128030">MRSKVAYAALYTVLVMMATLTVCGNLVVIISVSHFKQLHTPTNLILLSLAVADFLVGLIVLPLSMTALIETCWYFGDMLCSVYKFFDSVLISVSLSNLVLIAIDRYFAVCDPLLYTTRITVNVMHLLILFSWLLSPSYMLAFLYLNGNFDGADKLNSCLGECLFKVSEIWEIINLINTFILPCFIMIALYVKIFLVAKRHAKVISSSAERKHVRENTGKISKLSERKAAKKLGIIVLAFLLFWIPFYIWILIEGNVNVSMTSALFTPTVIVYLNSCVNPILYALLYPWFQKSLKLIFTFKMLYSILIYKSLHTPTNLILLSLAVADFLVGLIVLPLSMTALIETCWYFGDMLCSVYKFFDSVLISVSVSNLVLIAIDRYFAVCDPLLYTTRITVNVMHLLILFSWLLSPSYMLTFLYLNGNFDGAEKLNSCLGECSFVVTDIWGIINLIITVIFPCFIMIALYVKIFFVAKRHAKIITVFVILTVCGNLMVIISISHFKQLHTPTNFLLLSLAVADFLTGVTVLPFCLILLIETCWYFGKMLCMLYNTIGCITVSVSVYNVVCIAIDPYFAVLCGNLLVIISISHFKQLHTPTNLLLLSLAVADFLVGAFMLPLTVTALIESCWYFGDLLCFVYLLFASILISVSLSNLVLIAIDRYFAVCEPLLYSTKITVNLIQILILLTWFLSPSYTLAFGYFNGNFDNADALNACLGECLVIVSESWGVIDIIINFVFPCSTIITLYIKIFTVARRHARFINIFTEKNVEKYKMSKQSERKAAKTLGIVYNPVPHAITYRSLRCTAVVELTDSEEPQSAYYCFPSNNASCHKEIRSTAAYAALYTVVAVAVGLTVCGNLLVIISISHFKQLHTPSNLILLSLAVADFLVGVTVLPVTATTLIETCWYFGDLFCSVYMLIDCVLVSISLSNLVVIAIDRYFGVCDPLLYFSKITVDFIQGLIVLSWFLAFSYMLAFNYINRISFSTGIFNSCLGECLIVFSESWGIIDIIISLVFPCCTMTTLYIKIFIVAKRHARLINLFKKEHTENKYNMSKAAGRKAAKTLGIVIFAFLLCWLPYYIWTLIEGNMCMTTFIFFPVVIVYLNSCINPIIYALFYPWFQKSLKLILTFKLCYRESSFINLF</sequence>
<comment type="similarity">
    <text evidence="11">Belongs to the G-protein coupled receptor 1 family.</text>
</comment>
<evidence type="ECO:0000256" key="2">
    <source>
        <dbReference type="ARBA" id="ARBA00022475"/>
    </source>
</evidence>
<evidence type="ECO:0000259" key="13">
    <source>
        <dbReference type="PROSITE" id="PS50262"/>
    </source>
</evidence>
<organism evidence="14 15">
    <name type="scientific">Atractosteus spatula</name>
    <name type="common">Alligator gar</name>
    <name type="synonym">Lepisosteus spatula</name>
    <dbReference type="NCBI Taxonomy" id="7917"/>
    <lineage>
        <taxon>Eukaryota</taxon>
        <taxon>Metazoa</taxon>
        <taxon>Chordata</taxon>
        <taxon>Craniata</taxon>
        <taxon>Vertebrata</taxon>
        <taxon>Euteleostomi</taxon>
        <taxon>Actinopterygii</taxon>
        <taxon>Neopterygii</taxon>
        <taxon>Holostei</taxon>
        <taxon>Semionotiformes</taxon>
        <taxon>Lepisosteidae</taxon>
        <taxon>Atractosteus</taxon>
    </lineage>
</organism>
<reference evidence="14" key="1">
    <citation type="journal article" date="2021" name="Cell">
        <title>Tracing the genetic footprints of vertebrate landing in non-teleost ray-finned fishes.</title>
        <authorList>
            <person name="Bi X."/>
            <person name="Wang K."/>
            <person name="Yang L."/>
            <person name="Pan H."/>
            <person name="Jiang H."/>
            <person name="Wei Q."/>
            <person name="Fang M."/>
            <person name="Yu H."/>
            <person name="Zhu C."/>
            <person name="Cai Y."/>
            <person name="He Y."/>
            <person name="Gan X."/>
            <person name="Zeng H."/>
            <person name="Yu D."/>
            <person name="Zhu Y."/>
            <person name="Jiang H."/>
            <person name="Qiu Q."/>
            <person name="Yang H."/>
            <person name="Zhang Y.E."/>
            <person name="Wang W."/>
            <person name="Zhu M."/>
            <person name="He S."/>
            <person name="Zhang G."/>
        </authorList>
    </citation>
    <scope>NUCLEOTIDE SEQUENCE</scope>
    <source>
        <strain evidence="14">Allg_001</strain>
    </source>
</reference>
<feature type="transmembrane region" description="Helical" evidence="12">
    <location>
        <begin position="871"/>
        <end position="896"/>
    </location>
</feature>
<dbReference type="GO" id="GO:0001594">
    <property type="term" value="F:trace-amine receptor activity"/>
    <property type="evidence" value="ECO:0007669"/>
    <property type="project" value="TreeGrafter"/>
</dbReference>
<feature type="transmembrane region" description="Helical" evidence="12">
    <location>
        <begin position="362"/>
        <end position="380"/>
    </location>
</feature>
<dbReference type="CDD" id="cd15055">
    <property type="entry name" value="7tmA_TAARs"/>
    <property type="match status" value="2"/>
</dbReference>
<keyword evidence="6 12" id="KW-0472">Membrane</keyword>
<keyword evidence="10 11" id="KW-0807">Transducer</keyword>
<dbReference type="AlphaFoldDB" id="A0A8J7NM66"/>
<evidence type="ECO:0000313" key="14">
    <source>
        <dbReference type="EMBL" id="MBN3314649.1"/>
    </source>
</evidence>
<evidence type="ECO:0000256" key="12">
    <source>
        <dbReference type="SAM" id="Phobius"/>
    </source>
</evidence>
<feature type="transmembrane region" description="Helical" evidence="12">
    <location>
        <begin position="507"/>
        <end position="532"/>
    </location>
</feature>
<keyword evidence="15" id="KW-1185">Reference proteome</keyword>
<feature type="transmembrane region" description="Helical" evidence="12">
    <location>
        <begin position="674"/>
        <end position="696"/>
    </location>
</feature>
<evidence type="ECO:0000256" key="7">
    <source>
        <dbReference type="ARBA" id="ARBA00023157"/>
    </source>
</evidence>
<feature type="domain" description="G-protein coupled receptors family 1 profile" evidence="13">
    <location>
        <begin position="297"/>
        <end position="571"/>
    </location>
</feature>
<feature type="non-terminal residue" evidence="14">
    <location>
        <position position="1135"/>
    </location>
</feature>
<feature type="transmembrane region" description="Helical" evidence="12">
    <location>
        <begin position="544"/>
        <end position="562"/>
    </location>
</feature>
<keyword evidence="7" id="KW-1015">Disulfide bond</keyword>
<keyword evidence="4 12" id="KW-1133">Transmembrane helix</keyword>
<feature type="transmembrane region" description="Helical" evidence="12">
    <location>
        <begin position="442"/>
        <end position="464"/>
    </location>
</feature>
<feature type="non-terminal residue" evidence="14">
    <location>
        <position position="1"/>
    </location>
</feature>
<feature type="transmembrane region" description="Helical" evidence="12">
    <location>
        <begin position="476"/>
        <end position="495"/>
    </location>
</feature>
<evidence type="ECO:0000256" key="9">
    <source>
        <dbReference type="ARBA" id="ARBA00023180"/>
    </source>
</evidence>
<comment type="caution">
    <text evidence="14">The sequence shown here is derived from an EMBL/GenBank/DDBJ whole genome shotgun (WGS) entry which is preliminary data.</text>
</comment>
<feature type="transmembrane region" description="Helical" evidence="12">
    <location>
        <begin position="119"/>
        <end position="145"/>
    </location>
</feature>
<protein>
    <submittedName>
        <fullName evidence="14">TAA7F protein</fullName>
    </submittedName>
</protein>
<dbReference type="SMART" id="SM01381">
    <property type="entry name" value="7TM_GPCR_Srsx"/>
    <property type="match status" value="1"/>
</dbReference>
<keyword evidence="8 11" id="KW-0675">Receptor</keyword>
<feature type="transmembrane region" description="Helical" evidence="12">
    <location>
        <begin position="1086"/>
        <end position="1108"/>
    </location>
</feature>
<dbReference type="PANTHER" id="PTHR24249">
    <property type="entry name" value="HISTAMINE RECEPTOR-RELATED G-PROTEIN COUPLED RECEPTOR"/>
    <property type="match status" value="1"/>
</dbReference>
<dbReference type="PROSITE" id="PS00237">
    <property type="entry name" value="G_PROTEIN_RECEP_F1_1"/>
    <property type="match status" value="2"/>
</dbReference>
<dbReference type="PANTHER" id="PTHR24249:SF381">
    <property type="entry name" value="TRACE AMINE ASSOCIATED RECEPTOR 19P-RELATED"/>
    <property type="match status" value="1"/>
</dbReference>
<dbReference type="GO" id="GO:0005886">
    <property type="term" value="C:plasma membrane"/>
    <property type="evidence" value="ECO:0007669"/>
    <property type="project" value="UniProtKB-SubCell"/>
</dbReference>
<keyword evidence="9" id="KW-0325">Glycoprotein</keyword>
<feature type="transmembrane region" description="Helical" evidence="12">
    <location>
        <begin position="595"/>
        <end position="620"/>
    </location>
</feature>
<evidence type="ECO:0000256" key="3">
    <source>
        <dbReference type="ARBA" id="ARBA00022692"/>
    </source>
</evidence>
<evidence type="ECO:0000313" key="15">
    <source>
        <dbReference type="Proteomes" id="UP000736164"/>
    </source>
</evidence>
<comment type="subcellular location">
    <subcellularLocation>
        <location evidence="1">Cell membrane</location>
        <topology evidence="1">Multi-pass membrane protein</topology>
    </subcellularLocation>
</comment>
<feature type="transmembrane region" description="Helical" evidence="12">
    <location>
        <begin position="392"/>
        <end position="418"/>
    </location>
</feature>
<gene>
    <name evidence="14" type="primary">Taar7f</name>
    <name evidence="14" type="ORF">GTO95_0012373</name>
</gene>
<keyword evidence="3 11" id="KW-0812">Transmembrane</keyword>
<feature type="domain" description="G-protein coupled receptors family 1 profile" evidence="13">
    <location>
        <begin position="851"/>
        <end position="1105"/>
    </location>
</feature>
<dbReference type="SUPFAM" id="SSF81321">
    <property type="entry name" value="Family A G protein-coupled receptor-like"/>
    <property type="match status" value="5"/>
</dbReference>
<evidence type="ECO:0000256" key="8">
    <source>
        <dbReference type="ARBA" id="ARBA00023170"/>
    </source>
</evidence>
<dbReference type="Pfam" id="PF00001">
    <property type="entry name" value="7tm_1"/>
    <property type="match status" value="5"/>
</dbReference>
<dbReference type="InterPro" id="IPR050569">
    <property type="entry name" value="TAAR"/>
</dbReference>
<dbReference type="Gene3D" id="1.20.1070.10">
    <property type="entry name" value="Rhodopsin 7-helix transmembrane proteins"/>
    <property type="match status" value="5"/>
</dbReference>
<feature type="transmembrane region" description="Helical" evidence="12">
    <location>
        <begin position="264"/>
        <end position="285"/>
    </location>
</feature>
<feature type="transmembrane region" description="Helical" evidence="12">
    <location>
        <begin position="632"/>
        <end position="654"/>
    </location>
</feature>
<evidence type="ECO:0000256" key="11">
    <source>
        <dbReference type="RuleBase" id="RU000688"/>
    </source>
</evidence>
<feature type="transmembrane region" description="Helical" evidence="12">
    <location>
        <begin position="908"/>
        <end position="930"/>
    </location>
</feature>
<feature type="domain" description="G-protein coupled receptors family 1 profile" evidence="13">
    <location>
        <begin position="24"/>
        <end position="282"/>
    </location>
</feature>
<feature type="transmembrane region" description="Helical" evidence="12">
    <location>
        <begin position="975"/>
        <end position="993"/>
    </location>
</feature>
<evidence type="ECO:0000256" key="10">
    <source>
        <dbReference type="ARBA" id="ARBA00023224"/>
    </source>
</evidence>
<accession>A0A8J7NM66</accession>
<dbReference type="EMBL" id="JAAWVO010016647">
    <property type="protein sequence ID" value="MBN3314649.1"/>
    <property type="molecule type" value="Genomic_DNA"/>
</dbReference>
<keyword evidence="5 11" id="KW-0297">G-protein coupled receptor</keyword>
<feature type="transmembrane region" description="Helical" evidence="12">
    <location>
        <begin position="1053"/>
        <end position="1074"/>
    </location>
</feature>
<evidence type="ECO:0000256" key="1">
    <source>
        <dbReference type="ARBA" id="ARBA00004651"/>
    </source>
</evidence>
<dbReference type="InterPro" id="IPR017452">
    <property type="entry name" value="GPCR_Rhodpsn_7TM"/>
</dbReference>
<feature type="transmembrane region" description="Helical" evidence="12">
    <location>
        <begin position="89"/>
        <end position="107"/>
    </location>
</feature>
<feature type="transmembrane region" description="Helical" evidence="12">
    <location>
        <begin position="568"/>
        <end position="586"/>
    </location>
</feature>
<feature type="transmembrane region" description="Helical" evidence="12">
    <location>
        <begin position="726"/>
        <end position="745"/>
    </location>
</feature>
<evidence type="ECO:0000256" key="4">
    <source>
        <dbReference type="ARBA" id="ARBA00022989"/>
    </source>
</evidence>
<feature type="transmembrane region" description="Helical" evidence="12">
    <location>
        <begin position="232"/>
        <end position="252"/>
    </location>
</feature>
<proteinExistence type="inferred from homology"/>
<feature type="transmembrane region" description="Helical" evidence="12">
    <location>
        <begin position="6"/>
        <end position="32"/>
    </location>
</feature>
<feature type="transmembrane region" description="Helical" evidence="12">
    <location>
        <begin position="950"/>
        <end position="968"/>
    </location>
</feature>
<keyword evidence="2" id="KW-1003">Cell membrane</keyword>
<dbReference type="PROSITE" id="PS50262">
    <property type="entry name" value="G_PROTEIN_RECEP_F1_2"/>
    <property type="match status" value="4"/>
</dbReference>
<dbReference type="Proteomes" id="UP000736164">
    <property type="component" value="Unassembled WGS sequence"/>
</dbReference>
<feature type="transmembrane region" description="Helical" evidence="12">
    <location>
        <begin position="172"/>
        <end position="195"/>
    </location>
</feature>
<feature type="transmembrane region" description="Helical" evidence="12">
    <location>
        <begin position="44"/>
        <end position="69"/>
    </location>
</feature>
<feature type="transmembrane region" description="Helical" evidence="12">
    <location>
        <begin position="999"/>
        <end position="1022"/>
    </location>
</feature>
<dbReference type="FunFam" id="1.20.1070.10:FF:000030">
    <property type="entry name" value="trace amine-associated receptor 1"/>
    <property type="match status" value="2"/>
</dbReference>
<name>A0A8J7NM66_ATRSP</name>
<evidence type="ECO:0000256" key="5">
    <source>
        <dbReference type="ARBA" id="ARBA00023040"/>
    </source>
</evidence>